<protein>
    <submittedName>
        <fullName evidence="2">Uncharacterized protein</fullName>
    </submittedName>
</protein>
<proteinExistence type="predicted"/>
<feature type="compositionally biased region" description="Polar residues" evidence="1">
    <location>
        <begin position="19"/>
        <end position="29"/>
    </location>
</feature>
<dbReference type="AlphaFoldDB" id="A0A0A9X905"/>
<dbReference type="EMBL" id="GBHO01027125">
    <property type="protein sequence ID" value="JAG16479.1"/>
    <property type="molecule type" value="Transcribed_RNA"/>
</dbReference>
<feature type="compositionally biased region" description="Basic and acidic residues" evidence="1">
    <location>
        <begin position="75"/>
        <end position="100"/>
    </location>
</feature>
<accession>A0A0A9X905</accession>
<feature type="compositionally biased region" description="Polar residues" evidence="1">
    <location>
        <begin position="1"/>
        <end position="12"/>
    </location>
</feature>
<reference evidence="2" key="1">
    <citation type="journal article" date="2014" name="PLoS ONE">
        <title>Transcriptome-Based Identification of ABC Transporters in the Western Tarnished Plant Bug Lygus hesperus.</title>
        <authorList>
            <person name="Hull J.J."/>
            <person name="Chaney K."/>
            <person name="Geib S.M."/>
            <person name="Fabrick J.A."/>
            <person name="Brent C.S."/>
            <person name="Walsh D."/>
            <person name="Lavine L.C."/>
        </authorList>
    </citation>
    <scope>NUCLEOTIDE SEQUENCE</scope>
</reference>
<feature type="region of interest" description="Disordered" evidence="1">
    <location>
        <begin position="67"/>
        <end position="100"/>
    </location>
</feature>
<name>A0A0A9X905_LYGHE</name>
<organism evidence="2">
    <name type="scientific">Lygus hesperus</name>
    <name type="common">Western plant bug</name>
    <dbReference type="NCBI Taxonomy" id="30085"/>
    <lineage>
        <taxon>Eukaryota</taxon>
        <taxon>Metazoa</taxon>
        <taxon>Ecdysozoa</taxon>
        <taxon>Arthropoda</taxon>
        <taxon>Hexapoda</taxon>
        <taxon>Insecta</taxon>
        <taxon>Pterygota</taxon>
        <taxon>Neoptera</taxon>
        <taxon>Paraneoptera</taxon>
        <taxon>Hemiptera</taxon>
        <taxon>Heteroptera</taxon>
        <taxon>Panheteroptera</taxon>
        <taxon>Cimicomorpha</taxon>
        <taxon>Miridae</taxon>
        <taxon>Mirini</taxon>
        <taxon>Lygus</taxon>
    </lineage>
</organism>
<feature type="region of interest" description="Disordered" evidence="1">
    <location>
        <begin position="1"/>
        <end position="44"/>
    </location>
</feature>
<gene>
    <name evidence="2" type="ORF">CM83_31612</name>
</gene>
<evidence type="ECO:0000313" key="2">
    <source>
        <dbReference type="EMBL" id="JAG16479.1"/>
    </source>
</evidence>
<sequence length="262" mass="30138">MHQKQYEYTTPQLDCWPYQPTNQVPTSGPETRENEKSSKKPKKFRVMKHLRRWIRGSKKVVLSHPSACEVEENREDSLRRTPSEKPKKEIRKESGNRGKMEISAVYQAGSESTRISERTPRVNFKDSGKQTVRAAADMKPLEAFDGSISMPVLVTPDKSCFKTKIPTKQENAEGSKSSTRARKVLEEEPTTYSVVGNSAAIHIAKNRIRLEGKDTKYGSILHKDEHFDDHFKVLQEDNLQDIEHQVNKVKERIMFARYSKGY</sequence>
<reference evidence="2" key="2">
    <citation type="submission" date="2014-07" db="EMBL/GenBank/DDBJ databases">
        <authorList>
            <person name="Hull J."/>
        </authorList>
    </citation>
    <scope>NUCLEOTIDE SEQUENCE</scope>
</reference>
<evidence type="ECO:0000256" key="1">
    <source>
        <dbReference type="SAM" id="MobiDB-lite"/>
    </source>
</evidence>